<dbReference type="InParanoid" id="A0A7M7N1Q7"/>
<feature type="compositionally biased region" description="Polar residues" evidence="8">
    <location>
        <begin position="320"/>
        <end position="334"/>
    </location>
</feature>
<protein>
    <recommendedName>
        <fullName evidence="10">Kazal-like domain-containing protein</fullName>
    </recommendedName>
</protein>
<dbReference type="GO" id="GO:0043252">
    <property type="term" value="P:sodium-independent organic anion transport"/>
    <property type="evidence" value="ECO:0000318"/>
    <property type="project" value="GO_Central"/>
</dbReference>
<feature type="transmembrane region" description="Helical" evidence="9">
    <location>
        <begin position="610"/>
        <end position="633"/>
    </location>
</feature>
<proteinExistence type="inferred from homology"/>
<dbReference type="RefSeq" id="XP_011672649.1">
    <property type="nucleotide sequence ID" value="XM_011674347.2"/>
</dbReference>
<sequence length="734" mass="80874">MSYFKLDFTTMESDPDLSSVNELSDEEEENTLLDRIPPPPVDKTHKARQGSRVIKPKERKHILIAVVTVLVFTTQFACRGYLTGVLSTIQHSLDISQAEAWLVDIAFDFGVVIGIVGLLSCRRCVNRPRCVAGGAFLIGVGLFASSVPYFMLHPSPAWLSSPVASKLPQYELCDLGKVPDDGPVDNGHEDETLDYIKSLSGKELAVICGMLVAGLGAAPQWVCGFTYLQDRTQKHPIVIVTLYMIGSLLGRWTGSLLAFFIERKTEPMSSYGAISRWWLGFLLLGLNGFLTALILVLYNDVAEGGGSKTTQNGRHKRLNSESSTVGNNEQSSAIGSPMGAPDQNDSFYYMRLDDAGNMPTSTRHSHIAEACCTVYKQSNLVLLCIATSFEAAILTGFLVFQPRFYGIVSGIGIFDAEFYFSSAVLMGLLVGVIIAIVALVAMKPSIYHMWRVTWIMCLVTMGIMWVLFLYSCDEAPVDAYRESPGEQTKADDLSKWVDLNETCSDQCSCPNHVWHPVCGSDHVTYISPCLAGCQSLTGKAKFNFTKCVGIEGPDGEMGSATSDPCPADCNPLWSHLLAVFFIFLLTGVNFPIILLLVIGTVKVHKRSQSLGMMVIMWHLIGVLPAIGYFNAILGQACSLWQSKHEFVGQHYTDCLMYHPEKHHFFFVSLVLFLKAFALVFYGISFRVTARLKQDEDDVTSNRDWIGYNGERASVELGRVDRRGNAATSSSPAFL</sequence>
<dbReference type="Pfam" id="PF03137">
    <property type="entry name" value="OATP"/>
    <property type="match status" value="1"/>
</dbReference>
<feature type="transmembrane region" description="Helical" evidence="9">
    <location>
        <begin position="572"/>
        <end position="598"/>
    </location>
</feature>
<keyword evidence="5 9" id="KW-1133">Transmembrane helix</keyword>
<dbReference type="EnsemblMetazoa" id="XM_003723825">
    <property type="protein sequence ID" value="XP_003723873"/>
    <property type="gene ID" value="LOC763758"/>
</dbReference>
<feature type="transmembrane region" description="Helical" evidence="9">
    <location>
        <begin position="452"/>
        <end position="471"/>
    </location>
</feature>
<comment type="similarity">
    <text evidence="2">Belongs to the organo anion transporter (TC 2.A.60) family.</text>
</comment>
<dbReference type="EnsemblMetazoa" id="XM_030974015">
    <property type="protein sequence ID" value="XP_030829875"/>
    <property type="gene ID" value="LOC763758"/>
</dbReference>
<dbReference type="EnsemblMetazoa" id="XM_030974016">
    <property type="protein sequence ID" value="XP_030829876"/>
    <property type="gene ID" value="LOC763758"/>
</dbReference>
<dbReference type="SMART" id="SM00280">
    <property type="entry name" value="KAZAL"/>
    <property type="match status" value="1"/>
</dbReference>
<dbReference type="PANTHER" id="PTHR11388:SF142">
    <property type="entry name" value="SOLUTE CARRIER ORGANIC ANION TRANSPORTER FAMILY MEMBER 5A1"/>
    <property type="match status" value="1"/>
</dbReference>
<evidence type="ECO:0000313" key="11">
    <source>
        <dbReference type="EnsemblMetazoa" id="XP_030829874"/>
    </source>
</evidence>
<evidence type="ECO:0000256" key="5">
    <source>
        <dbReference type="ARBA" id="ARBA00022989"/>
    </source>
</evidence>
<evidence type="ECO:0000256" key="6">
    <source>
        <dbReference type="ARBA" id="ARBA00023136"/>
    </source>
</evidence>
<feature type="transmembrane region" description="Helical" evidence="9">
    <location>
        <begin position="240"/>
        <end position="261"/>
    </location>
</feature>
<dbReference type="OrthoDB" id="5062115at2759"/>
<dbReference type="InterPro" id="IPR002350">
    <property type="entry name" value="Kazal_dom"/>
</dbReference>
<dbReference type="InterPro" id="IPR036058">
    <property type="entry name" value="Kazal_dom_sf"/>
</dbReference>
<dbReference type="EnsemblMetazoa" id="XM_030974014">
    <property type="protein sequence ID" value="XP_030829874"/>
    <property type="gene ID" value="LOC763758"/>
</dbReference>
<reference evidence="11" key="2">
    <citation type="submission" date="2021-01" db="UniProtKB">
        <authorList>
            <consortium name="EnsemblMetazoa"/>
        </authorList>
    </citation>
    <scope>IDENTIFICATION</scope>
</reference>
<feature type="region of interest" description="Disordered" evidence="8">
    <location>
        <begin position="307"/>
        <end position="341"/>
    </location>
</feature>
<dbReference type="PROSITE" id="PS51465">
    <property type="entry name" value="KAZAL_2"/>
    <property type="match status" value="1"/>
</dbReference>
<keyword evidence="6 9" id="KW-0472">Membrane</keyword>
<accession>A0A7M7N1Q7</accession>
<dbReference type="Pfam" id="PF07648">
    <property type="entry name" value="Kazal_2"/>
    <property type="match status" value="1"/>
</dbReference>
<evidence type="ECO:0000256" key="7">
    <source>
        <dbReference type="ARBA" id="ARBA00023157"/>
    </source>
</evidence>
<dbReference type="KEGG" id="spu:763758"/>
<dbReference type="RefSeq" id="XP_030829874.1">
    <property type="nucleotide sequence ID" value="XM_030974014.1"/>
</dbReference>
<evidence type="ECO:0000256" key="8">
    <source>
        <dbReference type="SAM" id="MobiDB-lite"/>
    </source>
</evidence>
<dbReference type="EnsemblMetazoa" id="XM_011674347">
    <property type="protein sequence ID" value="XP_011672649"/>
    <property type="gene ID" value="LOC763758"/>
</dbReference>
<dbReference type="GO" id="GO:0016323">
    <property type="term" value="C:basolateral plasma membrane"/>
    <property type="evidence" value="ECO:0000318"/>
    <property type="project" value="GO_Central"/>
</dbReference>
<dbReference type="PANTHER" id="PTHR11388">
    <property type="entry name" value="ORGANIC ANION TRANSPORTER"/>
    <property type="match status" value="1"/>
</dbReference>
<organism evidence="11 12">
    <name type="scientific">Strongylocentrotus purpuratus</name>
    <name type="common">Purple sea urchin</name>
    <dbReference type="NCBI Taxonomy" id="7668"/>
    <lineage>
        <taxon>Eukaryota</taxon>
        <taxon>Metazoa</taxon>
        <taxon>Echinodermata</taxon>
        <taxon>Eleutherozoa</taxon>
        <taxon>Echinozoa</taxon>
        <taxon>Echinoidea</taxon>
        <taxon>Euechinoidea</taxon>
        <taxon>Echinacea</taxon>
        <taxon>Camarodonta</taxon>
        <taxon>Echinidea</taxon>
        <taxon>Strongylocentrotidae</taxon>
        <taxon>Strongylocentrotus</taxon>
    </lineage>
</organism>
<keyword evidence="3" id="KW-1003">Cell membrane</keyword>
<evidence type="ECO:0000259" key="10">
    <source>
        <dbReference type="PROSITE" id="PS51465"/>
    </source>
</evidence>
<dbReference type="OMA" id="HECALYD"/>
<keyword evidence="7" id="KW-1015">Disulfide bond</keyword>
<feature type="compositionally biased region" description="Polar residues" evidence="8">
    <location>
        <begin position="10"/>
        <end position="22"/>
    </location>
</feature>
<feature type="transmembrane region" description="Helical" evidence="9">
    <location>
        <begin position="664"/>
        <end position="683"/>
    </location>
</feature>
<dbReference type="RefSeq" id="XP_030829876.1">
    <property type="nucleotide sequence ID" value="XM_030974016.1"/>
</dbReference>
<evidence type="ECO:0000256" key="1">
    <source>
        <dbReference type="ARBA" id="ARBA00004651"/>
    </source>
</evidence>
<feature type="transmembrane region" description="Helical" evidence="9">
    <location>
        <begin position="277"/>
        <end position="298"/>
    </location>
</feature>
<feature type="region of interest" description="Disordered" evidence="8">
    <location>
        <begin position="1"/>
        <end position="50"/>
    </location>
</feature>
<name>A0A7M7N1Q7_STRPU</name>
<evidence type="ECO:0000256" key="4">
    <source>
        <dbReference type="ARBA" id="ARBA00022692"/>
    </source>
</evidence>
<dbReference type="InterPro" id="IPR036259">
    <property type="entry name" value="MFS_trans_sf"/>
</dbReference>
<keyword evidence="4 9" id="KW-0812">Transmembrane</keyword>
<feature type="transmembrane region" description="Helical" evidence="9">
    <location>
        <begin position="102"/>
        <end position="119"/>
    </location>
</feature>
<reference evidence="12" key="1">
    <citation type="submission" date="2015-02" db="EMBL/GenBank/DDBJ databases">
        <title>Genome sequencing for Strongylocentrotus purpuratus.</title>
        <authorList>
            <person name="Murali S."/>
            <person name="Liu Y."/>
            <person name="Vee V."/>
            <person name="English A."/>
            <person name="Wang M."/>
            <person name="Skinner E."/>
            <person name="Han Y."/>
            <person name="Muzny D.M."/>
            <person name="Worley K.C."/>
            <person name="Gibbs R.A."/>
        </authorList>
    </citation>
    <scope>NUCLEOTIDE SEQUENCE</scope>
</reference>
<keyword evidence="12" id="KW-1185">Reference proteome</keyword>
<feature type="transmembrane region" description="Helical" evidence="9">
    <location>
        <begin position="131"/>
        <end position="152"/>
    </location>
</feature>
<dbReference type="Gene3D" id="3.30.60.30">
    <property type="match status" value="1"/>
</dbReference>
<evidence type="ECO:0000313" key="12">
    <source>
        <dbReference type="Proteomes" id="UP000007110"/>
    </source>
</evidence>
<dbReference type="Proteomes" id="UP000007110">
    <property type="component" value="Unassembled WGS sequence"/>
</dbReference>
<feature type="transmembrane region" description="Helical" evidence="9">
    <location>
        <begin position="62"/>
        <end position="82"/>
    </location>
</feature>
<dbReference type="InterPro" id="IPR004156">
    <property type="entry name" value="OATP"/>
</dbReference>
<dbReference type="AlphaFoldDB" id="A0A7M7N1Q7"/>
<feature type="transmembrane region" description="Helical" evidence="9">
    <location>
        <begin position="420"/>
        <end position="440"/>
    </location>
</feature>
<dbReference type="SUPFAM" id="SSF103473">
    <property type="entry name" value="MFS general substrate transporter"/>
    <property type="match status" value="1"/>
</dbReference>
<dbReference type="GeneID" id="763758"/>
<evidence type="ECO:0000256" key="2">
    <source>
        <dbReference type="ARBA" id="ARBA00009657"/>
    </source>
</evidence>
<feature type="transmembrane region" description="Helical" evidence="9">
    <location>
        <begin position="380"/>
        <end position="400"/>
    </location>
</feature>
<dbReference type="SUPFAM" id="SSF100895">
    <property type="entry name" value="Kazal-type serine protease inhibitors"/>
    <property type="match status" value="1"/>
</dbReference>
<dbReference type="GO" id="GO:0015347">
    <property type="term" value="F:sodium-independent organic anion transmembrane transporter activity"/>
    <property type="evidence" value="ECO:0000318"/>
    <property type="project" value="GO_Central"/>
</dbReference>
<feature type="transmembrane region" description="Helical" evidence="9">
    <location>
        <begin position="204"/>
        <end position="228"/>
    </location>
</feature>
<dbReference type="Gene3D" id="1.20.1250.20">
    <property type="entry name" value="MFS general substrate transporter like domains"/>
    <property type="match status" value="1"/>
</dbReference>
<dbReference type="RefSeq" id="XP_030829875.1">
    <property type="nucleotide sequence ID" value="XM_030974015.1"/>
</dbReference>
<evidence type="ECO:0000256" key="3">
    <source>
        <dbReference type="ARBA" id="ARBA00022475"/>
    </source>
</evidence>
<comment type="subcellular location">
    <subcellularLocation>
        <location evidence="1">Cell membrane</location>
        <topology evidence="1">Multi-pass membrane protein</topology>
    </subcellularLocation>
</comment>
<feature type="domain" description="Kazal-like" evidence="10">
    <location>
        <begin position="497"/>
        <end position="549"/>
    </location>
</feature>
<dbReference type="RefSeq" id="XP_003723873.1">
    <property type="nucleotide sequence ID" value="XM_003723825.3"/>
</dbReference>
<evidence type="ECO:0000256" key="9">
    <source>
        <dbReference type="SAM" id="Phobius"/>
    </source>
</evidence>